<comment type="caution">
    <text evidence="1">The sequence shown here is derived from an EMBL/GenBank/DDBJ whole genome shotgun (WGS) entry which is preliminary data.</text>
</comment>
<organism evidence="1 2">
    <name type="scientific">Lates japonicus</name>
    <name type="common">Japanese lates</name>
    <dbReference type="NCBI Taxonomy" id="270547"/>
    <lineage>
        <taxon>Eukaryota</taxon>
        <taxon>Metazoa</taxon>
        <taxon>Chordata</taxon>
        <taxon>Craniata</taxon>
        <taxon>Vertebrata</taxon>
        <taxon>Euteleostomi</taxon>
        <taxon>Actinopterygii</taxon>
        <taxon>Neopterygii</taxon>
        <taxon>Teleostei</taxon>
        <taxon>Neoteleostei</taxon>
        <taxon>Acanthomorphata</taxon>
        <taxon>Carangaria</taxon>
        <taxon>Carangaria incertae sedis</taxon>
        <taxon>Centropomidae</taxon>
        <taxon>Lates</taxon>
    </lineage>
</organism>
<proteinExistence type="predicted"/>
<dbReference type="AlphaFoldDB" id="A0AAD3MWQ3"/>
<reference evidence="1" key="1">
    <citation type="submission" date="2022-08" db="EMBL/GenBank/DDBJ databases">
        <title>Genome sequencing of akame (Lates japonicus).</title>
        <authorList>
            <person name="Hashiguchi Y."/>
            <person name="Takahashi H."/>
        </authorList>
    </citation>
    <scope>NUCLEOTIDE SEQUENCE</scope>
    <source>
        <strain evidence="1">Kochi</strain>
    </source>
</reference>
<dbReference type="Proteomes" id="UP001279410">
    <property type="component" value="Unassembled WGS sequence"/>
</dbReference>
<evidence type="ECO:0000313" key="1">
    <source>
        <dbReference type="EMBL" id="GLD60649.1"/>
    </source>
</evidence>
<sequence length="73" mass="8434">MAMTDIAEDDLDEMMREEAEDVFYEDGRLAKGQLWRERERAWVYRWAAGPRLLLEDYSAVRPAGFATCGCDQG</sequence>
<evidence type="ECO:0000313" key="2">
    <source>
        <dbReference type="Proteomes" id="UP001279410"/>
    </source>
</evidence>
<keyword evidence="2" id="KW-1185">Reference proteome</keyword>
<protein>
    <submittedName>
        <fullName evidence="1">Rho family-interacting cell polarization regulator 2 isoform X1</fullName>
    </submittedName>
</protein>
<dbReference type="EMBL" id="BRZM01004941">
    <property type="protein sequence ID" value="GLD60649.1"/>
    <property type="molecule type" value="Genomic_DNA"/>
</dbReference>
<accession>A0AAD3MWQ3</accession>
<name>A0AAD3MWQ3_LATJO</name>
<gene>
    <name evidence="1" type="ORF">AKAME5_002902000</name>
</gene>